<evidence type="ECO:0000256" key="1">
    <source>
        <dbReference type="SAM" id="MobiDB-lite"/>
    </source>
</evidence>
<evidence type="ECO:0000313" key="3">
    <source>
        <dbReference type="Proteomes" id="UP000000304"/>
    </source>
</evidence>
<feature type="compositionally biased region" description="Basic and acidic residues" evidence="1">
    <location>
        <begin position="20"/>
        <end position="32"/>
    </location>
</feature>
<reference evidence="2 3" key="1">
    <citation type="journal article" date="2007" name="Nature">
        <title>Evolution of genes and genomes on the Drosophila phylogeny.</title>
        <authorList>
            <consortium name="Drosophila 12 Genomes Consortium"/>
            <person name="Clark A.G."/>
            <person name="Eisen M.B."/>
            <person name="Smith D.R."/>
            <person name="Bergman C.M."/>
            <person name="Oliver B."/>
            <person name="Markow T.A."/>
            <person name="Kaufman T.C."/>
            <person name="Kellis M."/>
            <person name="Gelbart W."/>
            <person name="Iyer V.N."/>
            <person name="Pollard D.A."/>
            <person name="Sackton T.B."/>
            <person name="Larracuente A.M."/>
            <person name="Singh N.D."/>
            <person name="Abad J.P."/>
            <person name="Abt D.N."/>
            <person name="Adryan B."/>
            <person name="Aguade M."/>
            <person name="Akashi H."/>
            <person name="Anderson W.W."/>
            <person name="Aquadro C.F."/>
            <person name="Ardell D.H."/>
            <person name="Arguello R."/>
            <person name="Artieri C.G."/>
            <person name="Barbash D.A."/>
            <person name="Barker D."/>
            <person name="Barsanti P."/>
            <person name="Batterham P."/>
            <person name="Batzoglou S."/>
            <person name="Begun D."/>
            <person name="Bhutkar A."/>
            <person name="Blanco E."/>
            <person name="Bosak S.A."/>
            <person name="Bradley R.K."/>
            <person name="Brand A.D."/>
            <person name="Brent M.R."/>
            <person name="Brooks A.N."/>
            <person name="Brown R.H."/>
            <person name="Butlin R.K."/>
            <person name="Caggese C."/>
            <person name="Calvi B.R."/>
            <person name="Bernardo de Carvalho A."/>
            <person name="Caspi A."/>
            <person name="Castrezana S."/>
            <person name="Celniker S.E."/>
            <person name="Chang J.L."/>
            <person name="Chapple C."/>
            <person name="Chatterji S."/>
            <person name="Chinwalla A."/>
            <person name="Civetta A."/>
            <person name="Clifton S.W."/>
            <person name="Comeron J.M."/>
            <person name="Costello J.C."/>
            <person name="Coyne J.A."/>
            <person name="Daub J."/>
            <person name="David R.G."/>
            <person name="Delcher A.L."/>
            <person name="Delehaunty K."/>
            <person name="Do C.B."/>
            <person name="Ebling H."/>
            <person name="Edwards K."/>
            <person name="Eickbush T."/>
            <person name="Evans J.D."/>
            <person name="Filipski A."/>
            <person name="Findeiss S."/>
            <person name="Freyhult E."/>
            <person name="Fulton L."/>
            <person name="Fulton R."/>
            <person name="Garcia A.C."/>
            <person name="Gardiner A."/>
            <person name="Garfield D.A."/>
            <person name="Garvin B.E."/>
            <person name="Gibson G."/>
            <person name="Gilbert D."/>
            <person name="Gnerre S."/>
            <person name="Godfrey J."/>
            <person name="Good R."/>
            <person name="Gotea V."/>
            <person name="Gravely B."/>
            <person name="Greenberg A.J."/>
            <person name="Griffiths-Jones S."/>
            <person name="Gross S."/>
            <person name="Guigo R."/>
            <person name="Gustafson E.A."/>
            <person name="Haerty W."/>
            <person name="Hahn M.W."/>
            <person name="Halligan D.L."/>
            <person name="Halpern A.L."/>
            <person name="Halter G.M."/>
            <person name="Han M.V."/>
            <person name="Heger A."/>
            <person name="Hillier L."/>
            <person name="Hinrichs A.S."/>
            <person name="Holmes I."/>
            <person name="Hoskins R.A."/>
            <person name="Hubisz M.J."/>
            <person name="Hultmark D."/>
            <person name="Huntley M.A."/>
            <person name="Jaffe D.B."/>
            <person name="Jagadeeshan S."/>
            <person name="Jeck W.R."/>
            <person name="Johnson J."/>
            <person name="Jones C.D."/>
            <person name="Jordan W.C."/>
            <person name="Karpen G.H."/>
            <person name="Kataoka E."/>
            <person name="Keightley P.D."/>
            <person name="Kheradpour P."/>
            <person name="Kirkness E.F."/>
            <person name="Koerich L.B."/>
            <person name="Kristiansen K."/>
            <person name="Kudrna D."/>
            <person name="Kulathinal R.J."/>
            <person name="Kumar S."/>
            <person name="Kwok R."/>
            <person name="Lander E."/>
            <person name="Langley C.H."/>
            <person name="Lapoint R."/>
            <person name="Lazzaro B.P."/>
            <person name="Lee S.J."/>
            <person name="Levesque L."/>
            <person name="Li R."/>
            <person name="Lin C.F."/>
            <person name="Lin M.F."/>
            <person name="Lindblad-Toh K."/>
            <person name="Llopart A."/>
            <person name="Long M."/>
            <person name="Low L."/>
            <person name="Lozovsky E."/>
            <person name="Lu J."/>
            <person name="Luo M."/>
            <person name="Machado C.A."/>
            <person name="Makalowski W."/>
            <person name="Marzo M."/>
            <person name="Matsuda M."/>
            <person name="Matzkin L."/>
            <person name="McAllister B."/>
            <person name="McBride C.S."/>
            <person name="McKernan B."/>
            <person name="McKernan K."/>
            <person name="Mendez-Lago M."/>
            <person name="Minx P."/>
            <person name="Mollenhauer M.U."/>
            <person name="Montooth K."/>
            <person name="Mount S.M."/>
            <person name="Mu X."/>
            <person name="Myers E."/>
            <person name="Negre B."/>
            <person name="Newfeld S."/>
            <person name="Nielsen R."/>
            <person name="Noor M.A."/>
            <person name="O'Grady P."/>
            <person name="Pachter L."/>
            <person name="Papaceit M."/>
            <person name="Parisi M.J."/>
            <person name="Parisi M."/>
            <person name="Parts L."/>
            <person name="Pedersen J.S."/>
            <person name="Pesole G."/>
            <person name="Phillippy A.M."/>
            <person name="Ponting C.P."/>
            <person name="Pop M."/>
            <person name="Porcelli D."/>
            <person name="Powell J.R."/>
            <person name="Prohaska S."/>
            <person name="Pruitt K."/>
            <person name="Puig M."/>
            <person name="Quesneville H."/>
            <person name="Ram K.R."/>
            <person name="Rand D."/>
            <person name="Rasmussen M.D."/>
            <person name="Reed L.K."/>
            <person name="Reenan R."/>
            <person name="Reily A."/>
            <person name="Remington K.A."/>
            <person name="Rieger T.T."/>
            <person name="Ritchie M.G."/>
            <person name="Robin C."/>
            <person name="Rogers Y.H."/>
            <person name="Rohde C."/>
            <person name="Rozas J."/>
            <person name="Rubenfield M.J."/>
            <person name="Ruiz A."/>
            <person name="Russo S."/>
            <person name="Salzberg S.L."/>
            <person name="Sanchez-Gracia A."/>
            <person name="Saranga D.J."/>
            <person name="Sato H."/>
            <person name="Schaeffer S.W."/>
            <person name="Schatz M.C."/>
            <person name="Schlenke T."/>
            <person name="Schwartz R."/>
            <person name="Segarra C."/>
            <person name="Singh R.S."/>
            <person name="Sirot L."/>
            <person name="Sirota M."/>
            <person name="Sisneros N.B."/>
            <person name="Smith C.D."/>
            <person name="Smith T.F."/>
            <person name="Spieth J."/>
            <person name="Stage D.E."/>
            <person name="Stark A."/>
            <person name="Stephan W."/>
            <person name="Strausberg R.L."/>
            <person name="Strempel S."/>
            <person name="Sturgill D."/>
            <person name="Sutton G."/>
            <person name="Sutton G.G."/>
            <person name="Tao W."/>
            <person name="Teichmann S."/>
            <person name="Tobari Y.N."/>
            <person name="Tomimura Y."/>
            <person name="Tsolas J.M."/>
            <person name="Valente V.L."/>
            <person name="Venter E."/>
            <person name="Venter J.C."/>
            <person name="Vicario S."/>
            <person name="Vieira F.G."/>
            <person name="Vilella A.J."/>
            <person name="Villasante A."/>
            <person name="Walenz B."/>
            <person name="Wang J."/>
            <person name="Wasserman M."/>
            <person name="Watts T."/>
            <person name="Wilson D."/>
            <person name="Wilson R.K."/>
            <person name="Wing R.A."/>
            <person name="Wolfner M.F."/>
            <person name="Wong A."/>
            <person name="Wong G.K."/>
            <person name="Wu C.I."/>
            <person name="Wu G."/>
            <person name="Yamamoto D."/>
            <person name="Yang H.P."/>
            <person name="Yang S.P."/>
            <person name="Yorke J.A."/>
            <person name="Yoshida K."/>
            <person name="Zdobnov E."/>
            <person name="Zhang P."/>
            <person name="Zhang Y."/>
            <person name="Zimin A.V."/>
            <person name="Baldwin J."/>
            <person name="Abdouelleil A."/>
            <person name="Abdulkadir J."/>
            <person name="Abebe A."/>
            <person name="Abera B."/>
            <person name="Abreu J."/>
            <person name="Acer S.C."/>
            <person name="Aftuck L."/>
            <person name="Alexander A."/>
            <person name="An P."/>
            <person name="Anderson E."/>
            <person name="Anderson S."/>
            <person name="Arachi H."/>
            <person name="Azer M."/>
            <person name="Bachantsang P."/>
            <person name="Barry A."/>
            <person name="Bayul T."/>
            <person name="Berlin A."/>
            <person name="Bessette D."/>
            <person name="Bloom T."/>
            <person name="Blye J."/>
            <person name="Boguslavskiy L."/>
            <person name="Bonnet C."/>
            <person name="Boukhgalter B."/>
            <person name="Bourzgui I."/>
            <person name="Brown A."/>
            <person name="Cahill P."/>
            <person name="Channer S."/>
            <person name="Cheshatsang Y."/>
            <person name="Chuda L."/>
            <person name="Citroen M."/>
            <person name="Collymore A."/>
            <person name="Cooke P."/>
            <person name="Costello M."/>
            <person name="D'Aco K."/>
            <person name="Daza R."/>
            <person name="De Haan G."/>
            <person name="DeGray S."/>
            <person name="DeMaso C."/>
            <person name="Dhargay N."/>
            <person name="Dooley K."/>
            <person name="Dooley E."/>
            <person name="Doricent M."/>
            <person name="Dorje P."/>
            <person name="Dorjee K."/>
            <person name="Dupes A."/>
            <person name="Elong R."/>
            <person name="Falk J."/>
            <person name="Farina A."/>
            <person name="Faro S."/>
            <person name="Ferguson D."/>
            <person name="Fisher S."/>
            <person name="Foley C.D."/>
            <person name="Franke A."/>
            <person name="Friedrich D."/>
            <person name="Gadbois L."/>
            <person name="Gearin G."/>
            <person name="Gearin C.R."/>
            <person name="Giannoukos G."/>
            <person name="Goode T."/>
            <person name="Graham J."/>
            <person name="Grandbois E."/>
            <person name="Grewal S."/>
            <person name="Gyaltsen K."/>
            <person name="Hafez N."/>
            <person name="Hagos B."/>
            <person name="Hall J."/>
            <person name="Henson C."/>
            <person name="Hollinger A."/>
            <person name="Honan T."/>
            <person name="Huard M.D."/>
            <person name="Hughes L."/>
            <person name="Hurhula B."/>
            <person name="Husby M.E."/>
            <person name="Kamat A."/>
            <person name="Kanga B."/>
            <person name="Kashin S."/>
            <person name="Khazanovich D."/>
            <person name="Kisner P."/>
            <person name="Lance K."/>
            <person name="Lara M."/>
            <person name="Lee W."/>
            <person name="Lennon N."/>
            <person name="Letendre F."/>
            <person name="LeVine R."/>
            <person name="Lipovsky A."/>
            <person name="Liu X."/>
            <person name="Liu J."/>
            <person name="Liu S."/>
            <person name="Lokyitsang T."/>
            <person name="Lokyitsang Y."/>
            <person name="Lubonja R."/>
            <person name="Lui A."/>
            <person name="MacDonald P."/>
            <person name="Magnisalis V."/>
            <person name="Maru K."/>
            <person name="Matthews C."/>
            <person name="McCusker W."/>
            <person name="McDonough S."/>
            <person name="Mehta T."/>
            <person name="Meldrim J."/>
            <person name="Meneus L."/>
            <person name="Mihai O."/>
            <person name="Mihalev A."/>
            <person name="Mihova T."/>
            <person name="Mittelman R."/>
            <person name="Mlenga V."/>
            <person name="Montmayeur A."/>
            <person name="Mulrain L."/>
            <person name="Navidi A."/>
            <person name="Naylor J."/>
            <person name="Negash T."/>
            <person name="Nguyen T."/>
            <person name="Nguyen N."/>
            <person name="Nicol R."/>
            <person name="Norbu C."/>
            <person name="Norbu N."/>
            <person name="Novod N."/>
            <person name="O'Neill B."/>
            <person name="Osman S."/>
            <person name="Markiewicz E."/>
            <person name="Oyono O.L."/>
            <person name="Patti C."/>
            <person name="Phunkhang P."/>
            <person name="Pierre F."/>
            <person name="Priest M."/>
            <person name="Raghuraman S."/>
            <person name="Rege F."/>
            <person name="Reyes R."/>
            <person name="Rise C."/>
            <person name="Rogov P."/>
            <person name="Ross K."/>
            <person name="Ryan E."/>
            <person name="Settipalli S."/>
            <person name="Shea T."/>
            <person name="Sherpa N."/>
            <person name="Shi L."/>
            <person name="Shih D."/>
            <person name="Sparrow T."/>
            <person name="Spaulding J."/>
            <person name="Stalker J."/>
            <person name="Stange-Thomann N."/>
            <person name="Stavropoulos S."/>
            <person name="Stone C."/>
            <person name="Strader C."/>
            <person name="Tesfaye S."/>
            <person name="Thomson T."/>
            <person name="Thoulutsang Y."/>
            <person name="Thoulutsang D."/>
            <person name="Topham K."/>
            <person name="Topping I."/>
            <person name="Tsamla T."/>
            <person name="Vassiliev H."/>
            <person name="Vo A."/>
            <person name="Wangchuk T."/>
            <person name="Wangdi T."/>
            <person name="Weiand M."/>
            <person name="Wilkinson J."/>
            <person name="Wilson A."/>
            <person name="Yadav S."/>
            <person name="Young G."/>
            <person name="Yu Q."/>
            <person name="Zembek L."/>
            <person name="Zhong D."/>
            <person name="Zimmer A."/>
            <person name="Zwirko Z."/>
            <person name="Jaffe D.B."/>
            <person name="Alvarez P."/>
            <person name="Brockman W."/>
            <person name="Butler J."/>
            <person name="Chin C."/>
            <person name="Gnerre S."/>
            <person name="Grabherr M."/>
            <person name="Kleber M."/>
            <person name="Mauceli E."/>
            <person name="MacCallum I."/>
        </authorList>
    </citation>
    <scope>NUCLEOTIDE SEQUENCE [LARGE SCALE GENOMIC DNA]</scope>
    <source>
        <strain evidence="3">white501</strain>
    </source>
</reference>
<organism evidence="2 3">
    <name type="scientific">Drosophila simulans</name>
    <name type="common">Fruit fly</name>
    <dbReference type="NCBI Taxonomy" id="7240"/>
    <lineage>
        <taxon>Eukaryota</taxon>
        <taxon>Metazoa</taxon>
        <taxon>Ecdysozoa</taxon>
        <taxon>Arthropoda</taxon>
        <taxon>Hexapoda</taxon>
        <taxon>Insecta</taxon>
        <taxon>Pterygota</taxon>
        <taxon>Neoptera</taxon>
        <taxon>Endopterygota</taxon>
        <taxon>Diptera</taxon>
        <taxon>Brachycera</taxon>
        <taxon>Muscomorpha</taxon>
        <taxon>Ephydroidea</taxon>
        <taxon>Drosophilidae</taxon>
        <taxon>Drosophila</taxon>
        <taxon>Sophophora</taxon>
    </lineage>
</organism>
<dbReference type="HOGENOM" id="CLU_1195948_0_0_1"/>
<gene>
    <name evidence="2" type="primary">Dsim\GD24248</name>
    <name evidence="2" type="ORF">Dsim_GD24248</name>
</gene>
<proteinExistence type="predicted"/>
<keyword evidence="3" id="KW-1185">Reference proteome</keyword>
<dbReference type="AlphaFoldDB" id="B4QAH9"/>
<dbReference type="EMBL" id="CM000361">
    <property type="protein sequence ID" value="EDX05596.1"/>
    <property type="molecule type" value="Genomic_DNA"/>
</dbReference>
<feature type="region of interest" description="Disordered" evidence="1">
    <location>
        <begin position="1"/>
        <end position="38"/>
    </location>
</feature>
<protein>
    <submittedName>
        <fullName evidence="2">GD24248</fullName>
    </submittedName>
</protein>
<dbReference type="Proteomes" id="UP000000304">
    <property type="component" value="Chromosome 2L"/>
</dbReference>
<accession>B4QAH9</accession>
<dbReference type="PhylomeDB" id="B4QAH9"/>
<name>B4QAH9_DROSI</name>
<sequence>MEGRCQTGRQASAAASPKVWRHEHGKGKDTGRQGHPSAAGQHLQQVVCDFSPSPVSYGCTQHSTAHQLHFLVKLNYYAKSTMSICATKKVKATARRGAHWSSTAGELDADADAEWGLEPHFSRTFSELLLRVSMRNDGFGVGVGCGFGGRGQTLSAKNCGAVYCKSSLQCKCCQSWLTGRQKGAARGRQDERKGAGNAFKSSLSFELFNYKVRKMFAYFSAVCDTDEEQKSR</sequence>
<evidence type="ECO:0000313" key="2">
    <source>
        <dbReference type="EMBL" id="EDX05596.1"/>
    </source>
</evidence>